<reference evidence="1" key="3">
    <citation type="journal article" date="2019" name="G3 (Bethesda)">
        <title>Hybrid Assembly of the Genome of the Entomopathogenic Nematode Steinernema carpocapsae Identifies the X-Chromosome.</title>
        <authorList>
            <person name="Serra L."/>
            <person name="Macchietto M."/>
            <person name="Macias-Munoz A."/>
            <person name="McGill C.J."/>
            <person name="Rodriguez I.M."/>
            <person name="Rodriguez B."/>
            <person name="Murad R."/>
            <person name="Mortazavi A."/>
        </authorList>
    </citation>
    <scope>NUCLEOTIDE SEQUENCE</scope>
    <source>
        <strain evidence="1">ALL</strain>
    </source>
</reference>
<dbReference type="AlphaFoldDB" id="A0A4U5P8E4"/>
<organism evidence="1">
    <name type="scientific">Steinernema carpocapsae</name>
    <name type="common">Entomopathogenic nematode</name>
    <dbReference type="NCBI Taxonomy" id="34508"/>
    <lineage>
        <taxon>Eukaryota</taxon>
        <taxon>Metazoa</taxon>
        <taxon>Ecdysozoa</taxon>
        <taxon>Nematoda</taxon>
        <taxon>Chromadorea</taxon>
        <taxon>Rhabditida</taxon>
        <taxon>Tylenchina</taxon>
        <taxon>Panagrolaimomorpha</taxon>
        <taxon>Strongyloidoidea</taxon>
        <taxon>Steinernematidae</taxon>
        <taxon>Steinernema</taxon>
    </lineage>
</organism>
<sequence>MLCKWSRLPSHNSLSHRPTTIVLVAPEIAQRRLQLFSQFSIIFMFVDRLKVSSEFLIVPWHKPPQNTQIRFPQTTHRSLKTRPKRGFLLCSNPHSPSTPQVLRSRSCAFIKRGRLRLPQVE</sequence>
<evidence type="ECO:0000313" key="1">
    <source>
        <dbReference type="EMBL" id="TKR92134.1"/>
    </source>
</evidence>
<comment type="caution">
    <text evidence="1">The sequence shown here is derived from an EMBL/GenBank/DDBJ whole genome shotgun (WGS) entry which is preliminary data.</text>
</comment>
<proteinExistence type="predicted"/>
<dbReference type="EMBL" id="AZBU02000002">
    <property type="protein sequence ID" value="TKR92134.1"/>
    <property type="molecule type" value="Genomic_DNA"/>
</dbReference>
<protein>
    <submittedName>
        <fullName evidence="1">Uncharacterized protein</fullName>
    </submittedName>
</protein>
<reference evidence="1" key="1">
    <citation type="submission" date="2013-11" db="EMBL/GenBank/DDBJ databases">
        <authorList>
            <person name="Sternberg P."/>
            <person name="Dillman A."/>
            <person name="Macchietto M."/>
        </authorList>
    </citation>
    <scope>NUCLEOTIDE SEQUENCE</scope>
    <source>
        <strain evidence="1">ALL</strain>
    </source>
</reference>
<reference evidence="1" key="2">
    <citation type="journal article" date="2015" name="Genome Biol.">
        <title>Comparative genomics of Steinernema reveals deeply conserved gene regulatory networks.</title>
        <authorList>
            <person name="Dillman A.R."/>
            <person name="Macchietto M."/>
            <person name="Porter C.F."/>
            <person name="Rogers A."/>
            <person name="Williams B."/>
            <person name="Antoshechkin I."/>
            <person name="Lee M.M."/>
            <person name="Goodwin Z."/>
            <person name="Lu X."/>
            <person name="Lewis E.E."/>
            <person name="Goodrich-Blair H."/>
            <person name="Stock S.P."/>
            <person name="Adams B.J."/>
            <person name="Sternberg P.W."/>
            <person name="Mortazavi A."/>
        </authorList>
    </citation>
    <scope>NUCLEOTIDE SEQUENCE [LARGE SCALE GENOMIC DNA]</scope>
    <source>
        <strain evidence="1">ALL</strain>
    </source>
</reference>
<name>A0A4U5P8E4_STECR</name>
<gene>
    <name evidence="1" type="ORF">L596_006846</name>
</gene>
<accession>A0A4U5P8E4</accession>